<keyword evidence="1" id="KW-0472">Membrane</keyword>
<sequence>MNTFSRKVRNIFKASVLLTQGEIGNIPGVQPLYGSPRSPVFVILSLVSIVAVPVIIVLAIIMGISIYIKKRKKN</sequence>
<gene>
    <name evidence="2" type="ORF">A2968_00795</name>
</gene>
<feature type="transmembrane region" description="Helical" evidence="1">
    <location>
        <begin position="40"/>
        <end position="68"/>
    </location>
</feature>
<evidence type="ECO:0000313" key="3">
    <source>
        <dbReference type="Proteomes" id="UP000176228"/>
    </source>
</evidence>
<name>A0A1F6BEW7_9BACT</name>
<dbReference type="Proteomes" id="UP000176228">
    <property type="component" value="Unassembled WGS sequence"/>
</dbReference>
<dbReference type="STRING" id="1798391.A2968_00795"/>
<accession>A0A1F6BEW7</accession>
<evidence type="ECO:0000256" key="1">
    <source>
        <dbReference type="SAM" id="Phobius"/>
    </source>
</evidence>
<dbReference type="AlphaFoldDB" id="A0A1F6BEW7"/>
<dbReference type="EMBL" id="MFJU01000026">
    <property type="protein sequence ID" value="OGG35481.1"/>
    <property type="molecule type" value="Genomic_DNA"/>
</dbReference>
<reference evidence="2 3" key="1">
    <citation type="journal article" date="2016" name="Nat. Commun.">
        <title>Thousands of microbial genomes shed light on interconnected biogeochemical processes in an aquifer system.</title>
        <authorList>
            <person name="Anantharaman K."/>
            <person name="Brown C.T."/>
            <person name="Hug L.A."/>
            <person name="Sharon I."/>
            <person name="Castelle C.J."/>
            <person name="Probst A.J."/>
            <person name="Thomas B.C."/>
            <person name="Singh A."/>
            <person name="Wilkins M.J."/>
            <person name="Karaoz U."/>
            <person name="Brodie E.L."/>
            <person name="Williams K.H."/>
            <person name="Hubbard S.S."/>
            <person name="Banfield J.F."/>
        </authorList>
    </citation>
    <scope>NUCLEOTIDE SEQUENCE [LARGE SCALE GENOMIC DNA]</scope>
</reference>
<organism evidence="2 3">
    <name type="scientific">Candidatus Gottesmanbacteria bacterium RIFCSPLOWO2_01_FULL_42_22</name>
    <dbReference type="NCBI Taxonomy" id="1798391"/>
    <lineage>
        <taxon>Bacteria</taxon>
        <taxon>Candidatus Gottesmaniibacteriota</taxon>
    </lineage>
</organism>
<protein>
    <submittedName>
        <fullName evidence="2">Uncharacterized protein</fullName>
    </submittedName>
</protein>
<keyword evidence="1" id="KW-0812">Transmembrane</keyword>
<comment type="caution">
    <text evidence="2">The sequence shown here is derived from an EMBL/GenBank/DDBJ whole genome shotgun (WGS) entry which is preliminary data.</text>
</comment>
<evidence type="ECO:0000313" key="2">
    <source>
        <dbReference type="EMBL" id="OGG35481.1"/>
    </source>
</evidence>
<keyword evidence="1" id="KW-1133">Transmembrane helix</keyword>
<proteinExistence type="predicted"/>